<organism evidence="2 3">
    <name type="scientific">Fomitopsis schrenkii</name>
    <name type="common">Brown rot fungus</name>
    <dbReference type="NCBI Taxonomy" id="2126942"/>
    <lineage>
        <taxon>Eukaryota</taxon>
        <taxon>Fungi</taxon>
        <taxon>Dikarya</taxon>
        <taxon>Basidiomycota</taxon>
        <taxon>Agaricomycotina</taxon>
        <taxon>Agaricomycetes</taxon>
        <taxon>Polyporales</taxon>
        <taxon>Fomitopsis</taxon>
    </lineage>
</organism>
<feature type="region of interest" description="Disordered" evidence="1">
    <location>
        <begin position="104"/>
        <end position="128"/>
    </location>
</feature>
<evidence type="ECO:0000313" key="3">
    <source>
        <dbReference type="Proteomes" id="UP000015241"/>
    </source>
</evidence>
<dbReference type="Proteomes" id="UP000015241">
    <property type="component" value="Unassembled WGS sequence"/>
</dbReference>
<name>S8ETC1_FOMSC</name>
<keyword evidence="3" id="KW-1185">Reference proteome</keyword>
<sequence length="150" mass="16688">MTCEPVLQTEQRAMTYVRASESNDSRRRTDVQNVPENERVGVPFPTLAWSKSAVLYKQTQPNGPLTVGLPMYMTVPTYLDDYRALPTIVHKMSRLVNRLLEASYDRPSKPTNSPNDTMPALQPDPATNCLGPSLLDTLRALNTPTGLQQG</sequence>
<evidence type="ECO:0000256" key="1">
    <source>
        <dbReference type="SAM" id="MobiDB-lite"/>
    </source>
</evidence>
<reference evidence="2 3" key="1">
    <citation type="journal article" date="2012" name="Science">
        <title>The Paleozoic origin of enzymatic lignin decomposition reconstructed from 31 fungal genomes.</title>
        <authorList>
            <person name="Floudas D."/>
            <person name="Binder M."/>
            <person name="Riley R."/>
            <person name="Barry K."/>
            <person name="Blanchette R.A."/>
            <person name="Henrissat B."/>
            <person name="Martinez A.T."/>
            <person name="Otillar R."/>
            <person name="Spatafora J.W."/>
            <person name="Yadav J.S."/>
            <person name="Aerts A."/>
            <person name="Benoit I."/>
            <person name="Boyd A."/>
            <person name="Carlson A."/>
            <person name="Copeland A."/>
            <person name="Coutinho P.M."/>
            <person name="de Vries R.P."/>
            <person name="Ferreira P."/>
            <person name="Findley K."/>
            <person name="Foster B."/>
            <person name="Gaskell J."/>
            <person name="Glotzer D."/>
            <person name="Gorecki P."/>
            <person name="Heitman J."/>
            <person name="Hesse C."/>
            <person name="Hori C."/>
            <person name="Igarashi K."/>
            <person name="Jurgens J.A."/>
            <person name="Kallen N."/>
            <person name="Kersten P."/>
            <person name="Kohler A."/>
            <person name="Kuees U."/>
            <person name="Kumar T.K.A."/>
            <person name="Kuo A."/>
            <person name="LaButti K."/>
            <person name="Larrondo L.F."/>
            <person name="Lindquist E."/>
            <person name="Ling A."/>
            <person name="Lombard V."/>
            <person name="Lucas S."/>
            <person name="Lundell T."/>
            <person name="Martin R."/>
            <person name="McLaughlin D.J."/>
            <person name="Morgenstern I."/>
            <person name="Morin E."/>
            <person name="Murat C."/>
            <person name="Nagy L.G."/>
            <person name="Nolan M."/>
            <person name="Ohm R.A."/>
            <person name="Patyshakuliyeva A."/>
            <person name="Rokas A."/>
            <person name="Ruiz-Duenas F.J."/>
            <person name="Sabat G."/>
            <person name="Salamov A."/>
            <person name="Samejima M."/>
            <person name="Schmutz J."/>
            <person name="Slot J.C."/>
            <person name="St John F."/>
            <person name="Stenlid J."/>
            <person name="Sun H."/>
            <person name="Sun S."/>
            <person name="Syed K."/>
            <person name="Tsang A."/>
            <person name="Wiebenga A."/>
            <person name="Young D."/>
            <person name="Pisabarro A."/>
            <person name="Eastwood D.C."/>
            <person name="Martin F."/>
            <person name="Cullen D."/>
            <person name="Grigoriev I.V."/>
            <person name="Hibbett D.S."/>
        </authorList>
    </citation>
    <scope>NUCLEOTIDE SEQUENCE</scope>
    <source>
        <strain evidence="3">FP-58527</strain>
    </source>
</reference>
<proteinExistence type="predicted"/>
<accession>S8ETC1</accession>
<dbReference type="HOGENOM" id="CLU_1740559_0_0_1"/>
<evidence type="ECO:0000313" key="2">
    <source>
        <dbReference type="EMBL" id="EPS92965.1"/>
    </source>
</evidence>
<dbReference type="EMBL" id="KE504313">
    <property type="protein sequence ID" value="EPS92965.1"/>
    <property type="molecule type" value="Genomic_DNA"/>
</dbReference>
<dbReference type="InParanoid" id="S8ETC1"/>
<dbReference type="AlphaFoldDB" id="S8ETC1"/>
<gene>
    <name evidence="2" type="ORF">FOMPIDRAFT_92472</name>
</gene>
<protein>
    <submittedName>
        <fullName evidence="2">Uncharacterized protein</fullName>
    </submittedName>
</protein>